<organism evidence="5 6">
    <name type="scientific">Galemys pyrenaicus</name>
    <name type="common">Iberian desman</name>
    <name type="synonym">Pyrenean desman</name>
    <dbReference type="NCBI Taxonomy" id="202257"/>
    <lineage>
        <taxon>Eukaryota</taxon>
        <taxon>Metazoa</taxon>
        <taxon>Chordata</taxon>
        <taxon>Craniata</taxon>
        <taxon>Vertebrata</taxon>
        <taxon>Euteleostomi</taxon>
        <taxon>Mammalia</taxon>
        <taxon>Eutheria</taxon>
        <taxon>Laurasiatheria</taxon>
        <taxon>Eulipotyphla</taxon>
        <taxon>Talpidae</taxon>
        <taxon>Galemys</taxon>
    </lineage>
</organism>
<dbReference type="GO" id="GO:0003746">
    <property type="term" value="F:translation elongation factor activity"/>
    <property type="evidence" value="ECO:0007669"/>
    <property type="project" value="UniProtKB-KW"/>
</dbReference>
<feature type="non-terminal residue" evidence="5">
    <location>
        <position position="1"/>
    </location>
</feature>
<dbReference type="PANTHER" id="PTHR23115">
    <property type="entry name" value="TRANSLATION FACTOR"/>
    <property type="match status" value="1"/>
</dbReference>
<dbReference type="Proteomes" id="UP000700334">
    <property type="component" value="Unassembled WGS sequence"/>
</dbReference>
<protein>
    <submittedName>
        <fullName evidence="5">Elongation factor 1-alpha 1</fullName>
    </submittedName>
</protein>
<dbReference type="InterPro" id="IPR050100">
    <property type="entry name" value="TRAFAC_GTPase_members"/>
</dbReference>
<evidence type="ECO:0000313" key="6">
    <source>
        <dbReference type="Proteomes" id="UP000700334"/>
    </source>
</evidence>
<comment type="caution">
    <text evidence="5">The sequence shown here is derived from an EMBL/GenBank/DDBJ whole genome shotgun (WGS) entry which is preliminary data.</text>
</comment>
<dbReference type="InterPro" id="IPR027417">
    <property type="entry name" value="P-loop_NTPase"/>
</dbReference>
<dbReference type="InterPro" id="IPR000795">
    <property type="entry name" value="T_Tr_GTP-bd_dom"/>
</dbReference>
<name>A0A8J6DLW5_GALPY</name>
<feature type="non-terminal residue" evidence="5">
    <location>
        <position position="237"/>
    </location>
</feature>
<sequence length="237" mass="26464">KLKGECESGININISPPWKFENRKYHVTTIDALGPNDFTKNMITSTSQADYEPDCCCQHCANMLWFKEWKVTHKDGSASRIMLLEALDESCHQFIQLTRLCSGPSEMSTKLVDNVDFSVKNVLVKDVCYGNVTMTAKMTHQWNQLASQLKRRFIIILEKMLKDGPKFLKSGDATLIEMVPGRLIIVFPSQHEAGSCCVCHQSTSKVDKMASGTGKITKSTQRVQQAKGMLPPKSATA</sequence>
<feature type="domain" description="Tr-type G" evidence="4">
    <location>
        <begin position="2"/>
        <end position="51"/>
    </location>
</feature>
<dbReference type="GO" id="GO:0003924">
    <property type="term" value="F:GTPase activity"/>
    <property type="evidence" value="ECO:0007669"/>
    <property type="project" value="InterPro"/>
</dbReference>
<dbReference type="Gene3D" id="3.40.50.300">
    <property type="entry name" value="P-loop containing nucleotide triphosphate hydrolases"/>
    <property type="match status" value="1"/>
</dbReference>
<keyword evidence="1" id="KW-0547">Nucleotide-binding</keyword>
<dbReference type="EMBL" id="JAGFMF010011781">
    <property type="protein sequence ID" value="KAG8512976.1"/>
    <property type="molecule type" value="Genomic_DNA"/>
</dbReference>
<proteinExistence type="predicted"/>
<evidence type="ECO:0000259" key="4">
    <source>
        <dbReference type="Pfam" id="PF00009"/>
    </source>
</evidence>
<keyword evidence="5" id="KW-0648">Protein biosynthesis</keyword>
<keyword evidence="5" id="KW-0251">Elongation factor</keyword>
<keyword evidence="2" id="KW-0342">GTP-binding</keyword>
<keyword evidence="6" id="KW-1185">Reference proteome</keyword>
<reference evidence="5" key="1">
    <citation type="journal article" date="2021" name="Evol. Appl.">
        <title>The genome of the Pyrenean desman and the effects of bottlenecks and inbreeding on the genomic landscape of an endangered species.</title>
        <authorList>
            <person name="Escoda L."/>
            <person name="Castresana J."/>
        </authorList>
    </citation>
    <scope>NUCLEOTIDE SEQUENCE</scope>
    <source>
        <strain evidence="5">IBE-C5619</strain>
    </source>
</reference>
<evidence type="ECO:0000256" key="1">
    <source>
        <dbReference type="ARBA" id="ARBA00022741"/>
    </source>
</evidence>
<evidence type="ECO:0000256" key="2">
    <source>
        <dbReference type="ARBA" id="ARBA00023134"/>
    </source>
</evidence>
<feature type="region of interest" description="Disordered" evidence="3">
    <location>
        <begin position="215"/>
        <end position="237"/>
    </location>
</feature>
<accession>A0A8J6DLW5</accession>
<dbReference type="Pfam" id="PF00009">
    <property type="entry name" value="GTP_EFTU"/>
    <property type="match status" value="1"/>
</dbReference>
<dbReference type="AlphaFoldDB" id="A0A8J6DLW5"/>
<dbReference type="GO" id="GO:0005525">
    <property type="term" value="F:GTP binding"/>
    <property type="evidence" value="ECO:0007669"/>
    <property type="project" value="UniProtKB-KW"/>
</dbReference>
<evidence type="ECO:0000313" key="5">
    <source>
        <dbReference type="EMBL" id="KAG8512976.1"/>
    </source>
</evidence>
<evidence type="ECO:0000256" key="3">
    <source>
        <dbReference type="SAM" id="MobiDB-lite"/>
    </source>
</evidence>
<feature type="compositionally biased region" description="Polar residues" evidence="3">
    <location>
        <begin position="215"/>
        <end position="224"/>
    </location>
</feature>
<gene>
    <name evidence="5" type="ORF">J0S82_002194</name>
</gene>